<protein>
    <submittedName>
        <fullName evidence="2">Thioredoxin-like protein YtpP</fullName>
    </submittedName>
</protein>
<dbReference type="Gene3D" id="3.40.30.10">
    <property type="entry name" value="Glutaredoxin"/>
    <property type="match status" value="1"/>
</dbReference>
<feature type="domain" description="Thioredoxin" evidence="1">
    <location>
        <begin position="1"/>
        <end position="104"/>
    </location>
</feature>
<dbReference type="RefSeq" id="WP_077795697.1">
    <property type="nucleotide sequence ID" value="NZ_BBYN01000007.1"/>
</dbReference>
<dbReference type="EMBL" id="CP019728">
    <property type="protein sequence ID" value="AQS52729.1"/>
    <property type="molecule type" value="Genomic_DNA"/>
</dbReference>
<evidence type="ECO:0000313" key="3">
    <source>
        <dbReference type="Proteomes" id="UP000188993"/>
    </source>
</evidence>
<name>A0A1S6IMI8_9LACT</name>
<dbReference type="Pfam" id="PF00085">
    <property type="entry name" value="Thioredoxin"/>
    <property type="match status" value="1"/>
</dbReference>
<dbReference type="PANTHER" id="PTHR10438:SF468">
    <property type="entry name" value="THIOREDOXIN-1-RELATED"/>
    <property type="match status" value="1"/>
</dbReference>
<sequence length="111" mass="13078">MEKLQANQLEELTADEKTVFVFTTSWCGDCHYIRPFMPEIEEKFADFTFIEVDRDEHLDLAQKNNVLGIPSFITYNRGKEISRWISPNRKTQVEIEQYLTETNEKIKGSNK</sequence>
<gene>
    <name evidence="2" type="primary">ytpP</name>
    <name evidence="2" type="ORF">BW727_100336</name>
</gene>
<dbReference type="InterPro" id="IPR050620">
    <property type="entry name" value="Thioredoxin_H-type-like"/>
</dbReference>
<dbReference type="OrthoDB" id="7629852at2"/>
<dbReference type="InterPro" id="IPR013766">
    <property type="entry name" value="Thioredoxin_domain"/>
</dbReference>
<organism evidence="2 3">
    <name type="scientific">Jeotgalibaca dankookensis</name>
    <dbReference type="NCBI Taxonomy" id="708126"/>
    <lineage>
        <taxon>Bacteria</taxon>
        <taxon>Bacillati</taxon>
        <taxon>Bacillota</taxon>
        <taxon>Bacilli</taxon>
        <taxon>Lactobacillales</taxon>
        <taxon>Carnobacteriaceae</taxon>
        <taxon>Jeotgalibaca</taxon>
    </lineage>
</organism>
<reference evidence="2 3" key="1">
    <citation type="journal article" date="2014" name="Int. J. Syst. Evol. Microbiol.">
        <title>Jeotgalibaca dankookensis gen. nov., sp. nov., a member of the family Carnobacteriaceae, isolated from seujeot (Korean traditional food).</title>
        <authorList>
            <person name="Lee D.G."/>
            <person name="Trujillo M.E."/>
            <person name="Kang H."/>
            <person name="Ahn T.Y."/>
        </authorList>
    </citation>
    <scope>NUCLEOTIDE SEQUENCE [LARGE SCALE GENOMIC DNA]</scope>
    <source>
        <strain evidence="2 3">EX-07</strain>
    </source>
</reference>
<dbReference type="AlphaFoldDB" id="A0A1S6IMI8"/>
<dbReference type="Proteomes" id="UP000188993">
    <property type="component" value="Chromosome"/>
</dbReference>
<keyword evidence="3" id="KW-1185">Reference proteome</keyword>
<dbReference type="KEGG" id="jda:BW727_100336"/>
<dbReference type="SUPFAM" id="SSF52833">
    <property type="entry name" value="Thioredoxin-like"/>
    <property type="match status" value="1"/>
</dbReference>
<proteinExistence type="predicted"/>
<dbReference type="CDD" id="cd02947">
    <property type="entry name" value="TRX_family"/>
    <property type="match status" value="1"/>
</dbReference>
<accession>A0A1S6IMI8</accession>
<dbReference type="InterPro" id="IPR036249">
    <property type="entry name" value="Thioredoxin-like_sf"/>
</dbReference>
<dbReference type="PANTHER" id="PTHR10438">
    <property type="entry name" value="THIOREDOXIN"/>
    <property type="match status" value="1"/>
</dbReference>
<dbReference type="STRING" id="708126.BW727_100336"/>
<evidence type="ECO:0000313" key="2">
    <source>
        <dbReference type="EMBL" id="AQS52729.1"/>
    </source>
</evidence>
<evidence type="ECO:0000259" key="1">
    <source>
        <dbReference type="PROSITE" id="PS51352"/>
    </source>
</evidence>
<dbReference type="PROSITE" id="PS51352">
    <property type="entry name" value="THIOREDOXIN_2"/>
    <property type="match status" value="1"/>
</dbReference>